<dbReference type="InterPro" id="IPR050377">
    <property type="entry name" value="Radical_SAM_PqqE_MftC-like"/>
</dbReference>
<dbReference type="EMBL" id="UOGA01000316">
    <property type="protein sequence ID" value="VAX25881.1"/>
    <property type="molecule type" value="Genomic_DNA"/>
</dbReference>
<dbReference type="Pfam" id="PF08369">
    <property type="entry name" value="PCP_red"/>
    <property type="match status" value="2"/>
</dbReference>
<dbReference type="InterPro" id="IPR007197">
    <property type="entry name" value="rSAM"/>
</dbReference>
<dbReference type="GO" id="GO:0046872">
    <property type="term" value="F:metal ion binding"/>
    <property type="evidence" value="ECO:0007669"/>
    <property type="project" value="UniProtKB-KW"/>
</dbReference>
<proteinExistence type="predicted"/>
<dbReference type="NCBIfam" id="TIGR04085">
    <property type="entry name" value="rSAM_more_4Fe4S"/>
    <property type="match status" value="1"/>
</dbReference>
<evidence type="ECO:0000256" key="4">
    <source>
        <dbReference type="ARBA" id="ARBA00023014"/>
    </source>
</evidence>
<keyword evidence="4" id="KW-0411">Iron-sulfur</keyword>
<evidence type="ECO:0000256" key="1">
    <source>
        <dbReference type="ARBA" id="ARBA00022691"/>
    </source>
</evidence>
<dbReference type="Pfam" id="PF04055">
    <property type="entry name" value="Radical_SAM"/>
    <property type="match status" value="1"/>
</dbReference>
<dbReference type="SFLD" id="SFLDG01386">
    <property type="entry name" value="main_SPASM_domain-containing"/>
    <property type="match status" value="1"/>
</dbReference>
<dbReference type="GO" id="GO:0016491">
    <property type="term" value="F:oxidoreductase activity"/>
    <property type="evidence" value="ECO:0007669"/>
    <property type="project" value="InterPro"/>
</dbReference>
<dbReference type="AlphaFoldDB" id="A0A3B1CH27"/>
<name>A0A3B1CH27_9ZZZZ</name>
<dbReference type="SFLD" id="SFLDS00029">
    <property type="entry name" value="Radical_SAM"/>
    <property type="match status" value="1"/>
</dbReference>
<dbReference type="InterPro" id="IPR006638">
    <property type="entry name" value="Elp3/MiaA/NifB-like_rSAM"/>
</dbReference>
<sequence length="605" mass="67310">MSFIPYAVSWNITSRCNLNCKHCYIDANGRDTGEEGELTTAQALTLVDQIAELNPGAVLILTGGEPLLRKDIYEIISHASSKGLMVVLGDNGVLLNSDVAGKLKEAGLSGVGISIDSLDPEKHDTFRGRPGALAAAMNGVVVARDAGIAVQIQTTPTKDNIREIPIIAEWANRMGAKVFNLFFLVCTGRGETMADISPDQYEDILKWAAEEKNSFPGMMVRPKCAPHFKRLLHQENPDNPLLSTYIAACRAGTHYCRVKPDGKVTACPYMEIEAGNILQNDFNEIWNNSEQLTKYRVAEYNGKCGDCRYRLLCGGCRARAYATVGDDMGEDQWCSYEPVGHEDAIENIDAQSKFGFDNSESGNWSEEAKAVLEKIPVFARPIVRLAVEKYADENNLEEITPEAIRSAAPSPRMFSDASKNMGKEASEKTPWDEDALARVSNAPDFVRPGILKLMQKRAKERGKSRIDAEFLSEIRDESMMLASRRMKKLGFDQLGMGAWGAAKEKFKKSERKQEVIDKIASFLNVRENKNEKIIEKFESFFSDDVGEKMGWTEEARDRMKKAPAFVREMATSAIESYARKNGYKYVTKEAIDKAMENLPFSKMGG</sequence>
<dbReference type="GO" id="GO:0015979">
    <property type="term" value="P:photosynthesis"/>
    <property type="evidence" value="ECO:0007669"/>
    <property type="project" value="InterPro"/>
</dbReference>
<organism evidence="6">
    <name type="scientific">hydrothermal vent metagenome</name>
    <dbReference type="NCBI Taxonomy" id="652676"/>
    <lineage>
        <taxon>unclassified sequences</taxon>
        <taxon>metagenomes</taxon>
        <taxon>ecological metagenomes</taxon>
    </lineage>
</organism>
<gene>
    <name evidence="6" type="ORF">MNBD_NITROSPINAE04-2404</name>
</gene>
<keyword evidence="2" id="KW-0479">Metal-binding</keyword>
<dbReference type="CDD" id="cd01335">
    <property type="entry name" value="Radical_SAM"/>
    <property type="match status" value="1"/>
</dbReference>
<dbReference type="Gene3D" id="3.20.20.70">
    <property type="entry name" value="Aldolase class I"/>
    <property type="match status" value="1"/>
</dbReference>
<dbReference type="Gene3D" id="1.10.8.550">
    <property type="entry name" value="Proto-chlorophyllide reductase 57 kD subunit B"/>
    <property type="match status" value="3"/>
</dbReference>
<keyword evidence="3" id="KW-0408">Iron</keyword>
<dbReference type="InterPro" id="IPR013580">
    <property type="entry name" value="LI-POR_suB-like_C"/>
</dbReference>
<dbReference type="CDD" id="cd21123">
    <property type="entry name" value="SPASM_MftC-like"/>
    <property type="match status" value="1"/>
</dbReference>
<dbReference type="PANTHER" id="PTHR11228">
    <property type="entry name" value="RADICAL SAM DOMAIN PROTEIN"/>
    <property type="match status" value="1"/>
</dbReference>
<accession>A0A3B1CH27</accession>
<evidence type="ECO:0000259" key="5">
    <source>
        <dbReference type="PROSITE" id="PS51918"/>
    </source>
</evidence>
<evidence type="ECO:0000256" key="2">
    <source>
        <dbReference type="ARBA" id="ARBA00022723"/>
    </source>
</evidence>
<dbReference type="InterPro" id="IPR023885">
    <property type="entry name" value="4Fe4S-binding_SPASM_dom"/>
</dbReference>
<dbReference type="PROSITE" id="PS51918">
    <property type="entry name" value="RADICAL_SAM"/>
    <property type="match status" value="1"/>
</dbReference>
<dbReference type="GO" id="GO:0051536">
    <property type="term" value="F:iron-sulfur cluster binding"/>
    <property type="evidence" value="ECO:0007669"/>
    <property type="project" value="UniProtKB-KW"/>
</dbReference>
<feature type="domain" description="Radical SAM core" evidence="5">
    <location>
        <begin position="2"/>
        <end position="223"/>
    </location>
</feature>
<dbReference type="SMART" id="SM00729">
    <property type="entry name" value="Elp3"/>
    <property type="match status" value="1"/>
</dbReference>
<evidence type="ECO:0000256" key="3">
    <source>
        <dbReference type="ARBA" id="ARBA00023004"/>
    </source>
</evidence>
<dbReference type="InterPro" id="IPR058240">
    <property type="entry name" value="rSAM_sf"/>
</dbReference>
<dbReference type="InterPro" id="IPR013785">
    <property type="entry name" value="Aldolase_TIM"/>
</dbReference>
<dbReference type="SUPFAM" id="SSF102114">
    <property type="entry name" value="Radical SAM enzymes"/>
    <property type="match status" value="1"/>
</dbReference>
<dbReference type="PANTHER" id="PTHR11228:SF7">
    <property type="entry name" value="PQQA PEPTIDE CYCLASE"/>
    <property type="match status" value="1"/>
</dbReference>
<dbReference type="Pfam" id="PF13186">
    <property type="entry name" value="SPASM"/>
    <property type="match status" value="1"/>
</dbReference>
<reference evidence="6" key="1">
    <citation type="submission" date="2018-06" db="EMBL/GenBank/DDBJ databases">
        <authorList>
            <person name="Zhirakovskaya E."/>
        </authorList>
    </citation>
    <scope>NUCLEOTIDE SEQUENCE</scope>
</reference>
<evidence type="ECO:0000313" key="6">
    <source>
        <dbReference type="EMBL" id="VAX25881.1"/>
    </source>
</evidence>
<keyword evidence="1" id="KW-0949">S-adenosyl-L-methionine</keyword>
<dbReference type="GO" id="GO:0015995">
    <property type="term" value="P:chlorophyll biosynthetic process"/>
    <property type="evidence" value="ECO:0007669"/>
    <property type="project" value="InterPro"/>
</dbReference>
<dbReference type="InterPro" id="IPR042298">
    <property type="entry name" value="P-CP_red_C"/>
</dbReference>
<dbReference type="SFLD" id="SFLDG01067">
    <property type="entry name" value="SPASM/twitch_domain_containing"/>
    <property type="match status" value="1"/>
</dbReference>
<protein>
    <submittedName>
        <fullName evidence="6">Radical SAM domain heme biosynthesis protein</fullName>
    </submittedName>
</protein>